<evidence type="ECO:0000256" key="4">
    <source>
        <dbReference type="ARBA" id="ARBA00040194"/>
    </source>
</evidence>
<reference evidence="6 7" key="1">
    <citation type="submission" date="2024-09" db="EMBL/GenBank/DDBJ databases">
        <authorList>
            <person name="Sun Q."/>
            <person name="Mori K."/>
        </authorList>
    </citation>
    <scope>NUCLEOTIDE SEQUENCE [LARGE SCALE GENOMIC DNA]</scope>
    <source>
        <strain evidence="6 7">NCAIM B.02301</strain>
    </source>
</reference>
<gene>
    <name evidence="6" type="ORF">ACFFH4_11515</name>
</gene>
<name>A0ABV6NG56_9BACI</name>
<dbReference type="Proteomes" id="UP001589833">
    <property type="component" value="Unassembled WGS sequence"/>
</dbReference>
<dbReference type="PANTHER" id="PTHR41286:SF1">
    <property type="entry name" value="HNH NUCLEASE YAJD-RELATED"/>
    <property type="match status" value="1"/>
</dbReference>
<evidence type="ECO:0000259" key="5">
    <source>
        <dbReference type="SMART" id="SM00507"/>
    </source>
</evidence>
<dbReference type="SMART" id="SM00507">
    <property type="entry name" value="HNHc"/>
    <property type="match status" value="1"/>
</dbReference>
<evidence type="ECO:0000256" key="3">
    <source>
        <dbReference type="ARBA" id="ARBA00038412"/>
    </source>
</evidence>
<keyword evidence="1" id="KW-0540">Nuclease</keyword>
<dbReference type="EMBL" id="JBHLTR010000016">
    <property type="protein sequence ID" value="MFC0559674.1"/>
    <property type="molecule type" value="Genomic_DNA"/>
</dbReference>
<evidence type="ECO:0000256" key="1">
    <source>
        <dbReference type="ARBA" id="ARBA00022722"/>
    </source>
</evidence>
<dbReference type="GO" id="GO:0004519">
    <property type="term" value="F:endonuclease activity"/>
    <property type="evidence" value="ECO:0007669"/>
    <property type="project" value="UniProtKB-KW"/>
</dbReference>
<dbReference type="InterPro" id="IPR002711">
    <property type="entry name" value="HNH"/>
</dbReference>
<feature type="domain" description="HNH nuclease" evidence="5">
    <location>
        <begin position="64"/>
        <end position="120"/>
    </location>
</feature>
<dbReference type="InterPro" id="IPR003615">
    <property type="entry name" value="HNH_nuc"/>
</dbReference>
<keyword evidence="6" id="KW-0255">Endonuclease</keyword>
<dbReference type="Pfam" id="PF01844">
    <property type="entry name" value="HNH"/>
    <property type="match status" value="1"/>
</dbReference>
<evidence type="ECO:0000313" key="7">
    <source>
        <dbReference type="Proteomes" id="UP001589833"/>
    </source>
</evidence>
<dbReference type="RefSeq" id="WP_337956374.1">
    <property type="nucleotide sequence ID" value="NZ_JAQQWT010000014.1"/>
</dbReference>
<organism evidence="6 7">
    <name type="scientific">Halalkalibacter alkalisediminis</name>
    <dbReference type="NCBI Taxonomy" id="935616"/>
    <lineage>
        <taxon>Bacteria</taxon>
        <taxon>Bacillati</taxon>
        <taxon>Bacillota</taxon>
        <taxon>Bacilli</taxon>
        <taxon>Bacillales</taxon>
        <taxon>Bacillaceae</taxon>
        <taxon>Halalkalibacter</taxon>
    </lineage>
</organism>
<protein>
    <recommendedName>
        <fullName evidence="4">Putative HNH nuclease YajD</fullName>
    </recommendedName>
</protein>
<comment type="similarity">
    <text evidence="3">Belongs to the HNH nuclease family.</text>
</comment>
<dbReference type="PANTHER" id="PTHR41286">
    <property type="entry name" value="HNH NUCLEASE YAJD-RELATED"/>
    <property type="match status" value="1"/>
</dbReference>
<evidence type="ECO:0000256" key="2">
    <source>
        <dbReference type="ARBA" id="ARBA00022801"/>
    </source>
</evidence>
<sequence>MEKQEVMAMLKLCGCGRKISIALSRCDDCQSKHEDKKKDRHKAYDKVKRDKDTQAFYNSKSWKIVRRDVESRDNHLCQLCLSKKKIKTMNLVHHIKELRDYPKLGLMRSNLISLCAVCHQYVHREYENGNRKVMETELQRIVERKET</sequence>
<dbReference type="CDD" id="cd00085">
    <property type="entry name" value="HNHc"/>
    <property type="match status" value="1"/>
</dbReference>
<keyword evidence="2" id="KW-0378">Hydrolase</keyword>
<evidence type="ECO:0000313" key="6">
    <source>
        <dbReference type="EMBL" id="MFC0559674.1"/>
    </source>
</evidence>
<comment type="caution">
    <text evidence="6">The sequence shown here is derived from an EMBL/GenBank/DDBJ whole genome shotgun (WGS) entry which is preliminary data.</text>
</comment>
<accession>A0ABV6NG56</accession>
<proteinExistence type="inferred from homology"/>
<keyword evidence="7" id="KW-1185">Reference proteome</keyword>
<dbReference type="Gene3D" id="1.10.30.50">
    <property type="match status" value="1"/>
</dbReference>